<reference evidence="2" key="1">
    <citation type="submission" date="2013-01" db="EMBL/GenBank/DDBJ databases">
        <title>Draft Genome Sequence of a Mulberry Tree, Morus notabilis C.K. Schneid.</title>
        <authorList>
            <person name="He N."/>
            <person name="Zhao S."/>
        </authorList>
    </citation>
    <scope>NUCLEOTIDE SEQUENCE</scope>
</reference>
<organism evidence="1 2">
    <name type="scientific">Morus notabilis</name>
    <dbReference type="NCBI Taxonomy" id="981085"/>
    <lineage>
        <taxon>Eukaryota</taxon>
        <taxon>Viridiplantae</taxon>
        <taxon>Streptophyta</taxon>
        <taxon>Embryophyta</taxon>
        <taxon>Tracheophyta</taxon>
        <taxon>Spermatophyta</taxon>
        <taxon>Magnoliopsida</taxon>
        <taxon>eudicotyledons</taxon>
        <taxon>Gunneridae</taxon>
        <taxon>Pentapetalae</taxon>
        <taxon>rosids</taxon>
        <taxon>fabids</taxon>
        <taxon>Rosales</taxon>
        <taxon>Moraceae</taxon>
        <taxon>Moreae</taxon>
        <taxon>Morus</taxon>
    </lineage>
</organism>
<evidence type="ECO:0000313" key="1">
    <source>
        <dbReference type="EMBL" id="EXB75276.1"/>
    </source>
</evidence>
<evidence type="ECO:0000313" key="2">
    <source>
        <dbReference type="Proteomes" id="UP000030645"/>
    </source>
</evidence>
<dbReference type="Proteomes" id="UP000030645">
    <property type="component" value="Unassembled WGS sequence"/>
</dbReference>
<dbReference type="AlphaFoldDB" id="W9RWE5"/>
<name>W9RWE5_9ROSA</name>
<protein>
    <submittedName>
        <fullName evidence="1">Uncharacterized protein</fullName>
    </submittedName>
</protein>
<proteinExistence type="predicted"/>
<dbReference type="EMBL" id="KE344674">
    <property type="protein sequence ID" value="EXB75276.1"/>
    <property type="molecule type" value="Genomic_DNA"/>
</dbReference>
<keyword evidence="2" id="KW-1185">Reference proteome</keyword>
<gene>
    <name evidence="1" type="ORF">L484_004447</name>
</gene>
<sequence>MQQFFYQSSIAFEEKNGDSFEIGDFEIFSVIVTVRSFANAILQFALVTIAPFAATRIPIGLSSPSLTKKLRTPVCTKV</sequence>
<accession>W9RWE5</accession>